<protein>
    <submittedName>
        <fullName evidence="3">Regulatory protein</fullName>
    </submittedName>
</protein>
<dbReference type="PROSITE" id="PS50937">
    <property type="entry name" value="HTH_MERR_2"/>
    <property type="match status" value="1"/>
</dbReference>
<organism evidence="3 4">
    <name type="scientific">Corynebacterium lactis RW2-5</name>
    <dbReference type="NCBI Taxonomy" id="1408189"/>
    <lineage>
        <taxon>Bacteria</taxon>
        <taxon>Bacillati</taxon>
        <taxon>Actinomycetota</taxon>
        <taxon>Actinomycetes</taxon>
        <taxon>Mycobacteriales</taxon>
        <taxon>Corynebacteriaceae</taxon>
        <taxon>Corynebacterium</taxon>
    </lineage>
</organism>
<dbReference type="Pfam" id="PF13411">
    <property type="entry name" value="MerR_1"/>
    <property type="match status" value="1"/>
</dbReference>
<proteinExistence type="predicted"/>
<dbReference type="GO" id="GO:0003677">
    <property type="term" value="F:DNA binding"/>
    <property type="evidence" value="ECO:0007669"/>
    <property type="project" value="UniProtKB-KW"/>
</dbReference>
<evidence type="ECO:0000313" key="3">
    <source>
        <dbReference type="EMBL" id="ALA67166.1"/>
    </source>
</evidence>
<dbReference type="InterPro" id="IPR047057">
    <property type="entry name" value="MerR_fam"/>
</dbReference>
<dbReference type="InterPro" id="IPR009061">
    <property type="entry name" value="DNA-bd_dom_put_sf"/>
</dbReference>
<dbReference type="Proteomes" id="UP000058446">
    <property type="component" value="Chromosome"/>
</dbReference>
<keyword evidence="4" id="KW-1185">Reference proteome</keyword>
<dbReference type="CDD" id="cd00592">
    <property type="entry name" value="HTH_MerR-like"/>
    <property type="match status" value="1"/>
</dbReference>
<dbReference type="EMBL" id="CP006841">
    <property type="protein sequence ID" value="ALA67166.1"/>
    <property type="molecule type" value="Genomic_DNA"/>
</dbReference>
<sequence>MRTSDIARIVGCTPRTIRHYHQIGIVPEPLRDANGYRNYGFSDLARILRAKALSDAGVPLSDIDDEVDIDRALSLLDDKIRLLKSQRQRLLALSNHQLAVPDDIQILLRQIFRDEEFAAREIASFQIMALLKIADEDTWKALRQRLTNLHIVETSRAIEDIWLQLGKLEPNSNRATQLVSQLEELFPDCWLAGLPLSPGNEIHLNAADIEIRGAQILAYAEMAKKIAEDQGL</sequence>
<dbReference type="KEGG" id="clw:CLAC_04965"/>
<dbReference type="SUPFAM" id="SSF46955">
    <property type="entry name" value="Putative DNA-binding domain"/>
    <property type="match status" value="1"/>
</dbReference>
<dbReference type="InterPro" id="IPR000551">
    <property type="entry name" value="MerR-type_HTH_dom"/>
</dbReference>
<dbReference type="OrthoDB" id="4569196at2"/>
<dbReference type="RefSeq" id="WP_053411940.1">
    <property type="nucleotide sequence ID" value="NZ_CP006841.1"/>
</dbReference>
<dbReference type="Gene3D" id="1.10.1660.10">
    <property type="match status" value="1"/>
</dbReference>
<evidence type="ECO:0000313" key="4">
    <source>
        <dbReference type="Proteomes" id="UP000058446"/>
    </source>
</evidence>
<dbReference type="STRING" id="1408189.CLAC_04965"/>
<dbReference type="PANTHER" id="PTHR30204">
    <property type="entry name" value="REDOX-CYCLING DRUG-SENSING TRANSCRIPTIONAL ACTIVATOR SOXR"/>
    <property type="match status" value="1"/>
</dbReference>
<dbReference type="SMART" id="SM00422">
    <property type="entry name" value="HTH_MERR"/>
    <property type="match status" value="1"/>
</dbReference>
<evidence type="ECO:0000256" key="1">
    <source>
        <dbReference type="ARBA" id="ARBA00023125"/>
    </source>
</evidence>
<name>A0A0K2H0B8_9CORY</name>
<evidence type="ECO:0000259" key="2">
    <source>
        <dbReference type="PROSITE" id="PS50937"/>
    </source>
</evidence>
<dbReference type="PATRIC" id="fig|1408189.4.peg.988"/>
<feature type="domain" description="HTH merR-type" evidence="2">
    <location>
        <begin position="1"/>
        <end position="69"/>
    </location>
</feature>
<gene>
    <name evidence="3" type="ORF">CLAC_04965</name>
</gene>
<dbReference type="PANTHER" id="PTHR30204:SF93">
    <property type="entry name" value="HTH MERR-TYPE DOMAIN-CONTAINING PROTEIN"/>
    <property type="match status" value="1"/>
</dbReference>
<dbReference type="GO" id="GO:0003700">
    <property type="term" value="F:DNA-binding transcription factor activity"/>
    <property type="evidence" value="ECO:0007669"/>
    <property type="project" value="InterPro"/>
</dbReference>
<reference evidence="3 4" key="1">
    <citation type="submission" date="2013-10" db="EMBL/GenBank/DDBJ databases">
        <title>Complete genome sequence of Corynebacterium lactis DSM 45799(T), isolated from raw cow milk.</title>
        <authorList>
            <person name="Ruckert C."/>
            <person name="Albersmeier A."/>
            <person name="Lipski A."/>
            <person name="Kalinowski J."/>
        </authorList>
    </citation>
    <scope>NUCLEOTIDE SEQUENCE [LARGE SCALE GENOMIC DNA]</scope>
    <source>
        <strain evidence="3 4">RW2-5</strain>
    </source>
</reference>
<accession>A0A0K2H0B8</accession>
<keyword evidence="1" id="KW-0238">DNA-binding</keyword>
<dbReference type="AlphaFoldDB" id="A0A0K2H0B8"/>